<dbReference type="Gene3D" id="3.40.50.720">
    <property type="entry name" value="NAD(P)-binding Rossmann-like Domain"/>
    <property type="match status" value="1"/>
</dbReference>
<evidence type="ECO:0000313" key="5">
    <source>
        <dbReference type="EMBL" id="MFF0004781.1"/>
    </source>
</evidence>
<dbReference type="PANTHER" id="PTHR43775:SF37">
    <property type="entry name" value="SI:DKEY-61P9.11"/>
    <property type="match status" value="1"/>
</dbReference>
<evidence type="ECO:0000259" key="4">
    <source>
        <dbReference type="SMART" id="SM00822"/>
    </source>
</evidence>
<evidence type="ECO:0000256" key="2">
    <source>
        <dbReference type="ARBA" id="ARBA00022553"/>
    </source>
</evidence>
<dbReference type="InterPro" id="IPR050091">
    <property type="entry name" value="PKS_NRPS_Biosynth_Enz"/>
</dbReference>
<proteinExistence type="predicted"/>
<feature type="region of interest" description="Disordered" evidence="3">
    <location>
        <begin position="1"/>
        <end position="20"/>
    </location>
</feature>
<dbReference type="PANTHER" id="PTHR43775">
    <property type="entry name" value="FATTY ACID SYNTHASE"/>
    <property type="match status" value="1"/>
</dbReference>
<keyword evidence="6" id="KW-1185">Reference proteome</keyword>
<feature type="compositionally biased region" description="Basic and acidic residues" evidence="3">
    <location>
        <begin position="637"/>
        <end position="667"/>
    </location>
</feature>
<dbReference type="Proteomes" id="UP001601422">
    <property type="component" value="Unassembled WGS sequence"/>
</dbReference>
<evidence type="ECO:0000313" key="6">
    <source>
        <dbReference type="Proteomes" id="UP001601422"/>
    </source>
</evidence>
<name>A0ABW6MUT7_9ACTN</name>
<dbReference type="SUPFAM" id="SSF51735">
    <property type="entry name" value="NAD(P)-binding Rossmann-fold domains"/>
    <property type="match status" value="2"/>
</dbReference>
<reference evidence="5 6" key="1">
    <citation type="submission" date="2024-10" db="EMBL/GenBank/DDBJ databases">
        <title>The Natural Products Discovery Center: Release of the First 8490 Sequenced Strains for Exploring Actinobacteria Biosynthetic Diversity.</title>
        <authorList>
            <person name="Kalkreuter E."/>
            <person name="Kautsar S.A."/>
            <person name="Yang D."/>
            <person name="Bader C.D."/>
            <person name="Teijaro C.N."/>
            <person name="Fluegel L."/>
            <person name="Davis C.M."/>
            <person name="Simpson J.R."/>
            <person name="Lauterbach L."/>
            <person name="Steele A.D."/>
            <person name="Gui C."/>
            <person name="Meng S."/>
            <person name="Li G."/>
            <person name="Viehrig K."/>
            <person name="Ye F."/>
            <person name="Su P."/>
            <person name="Kiefer A.F."/>
            <person name="Nichols A."/>
            <person name="Cepeda A.J."/>
            <person name="Yan W."/>
            <person name="Fan B."/>
            <person name="Jiang Y."/>
            <person name="Adhikari A."/>
            <person name="Zheng C.-J."/>
            <person name="Schuster L."/>
            <person name="Cowan T.M."/>
            <person name="Smanski M.J."/>
            <person name="Chevrette M.G."/>
            <person name="De Carvalho L.P.S."/>
            <person name="Shen B."/>
        </authorList>
    </citation>
    <scope>NUCLEOTIDE SEQUENCE [LARGE SCALE GENOMIC DNA]</scope>
    <source>
        <strain evidence="5 6">NPDC005497</strain>
    </source>
</reference>
<evidence type="ECO:0000256" key="3">
    <source>
        <dbReference type="SAM" id="MobiDB-lite"/>
    </source>
</evidence>
<organism evidence="5 6">
    <name type="scientific">Streptomyces tibetensis</name>
    <dbReference type="NCBI Taxonomy" id="2382123"/>
    <lineage>
        <taxon>Bacteria</taxon>
        <taxon>Bacillati</taxon>
        <taxon>Actinomycetota</taxon>
        <taxon>Actinomycetes</taxon>
        <taxon>Kitasatosporales</taxon>
        <taxon>Streptomycetaceae</taxon>
        <taxon>Streptomyces</taxon>
    </lineage>
</organism>
<dbReference type="RefSeq" id="WP_389828592.1">
    <property type="nucleotide sequence ID" value="NZ_JBIAJP010000003.1"/>
</dbReference>
<keyword evidence="2" id="KW-0597">Phosphoprotein</keyword>
<dbReference type="InterPro" id="IPR013968">
    <property type="entry name" value="PKS_KR"/>
</dbReference>
<keyword evidence="1" id="KW-0596">Phosphopantetheine</keyword>
<feature type="domain" description="Ketoreductase" evidence="4">
    <location>
        <begin position="239"/>
        <end position="464"/>
    </location>
</feature>
<dbReference type="InterPro" id="IPR057326">
    <property type="entry name" value="KR_dom"/>
</dbReference>
<dbReference type="EMBL" id="JBIAJP010000003">
    <property type="protein sequence ID" value="MFF0004781.1"/>
    <property type="molecule type" value="Genomic_DNA"/>
</dbReference>
<accession>A0ABW6MUT7</accession>
<gene>
    <name evidence="5" type="ORF">ACFYQT_15295</name>
</gene>
<sequence length="829" mass="88619">MPTSPPAPAGAATDDPSVQPTTRMVWRPAALPPLTGVSPRLSGMRVLVLAHDDDSAGRVERELTAHGARVRRCTPATAAPGTGDDPVDAIVDLTVGGAPHEHGTTDLAAAWREPLLRTVAALRGQYADWSAETSARRLYYLAVTYLGGGMGHHPDDDLAQPLGGIWAGLAKTLHREFPNCNARVVDIALSDVAGLPGIVASELGRPGEIEVGHREGRRLTLSPAARPVGPPVLDLGADDCVLISGGGRGIGWELARTLAERHGARVLVTGREPFPSEGEPWFGADETELKEHEKRLWSGSRRGRPLPEIRRDIARTRRLWELAGNITAARKRGLRVEYVQCDFTDPEQVRALLRREGEALTGVVHNAGVDHAARLPKKSDDDILRTVGTKIGSFVHLFDELAGSRLKFFCNVGSLTGRLGGMVGQLEYAAANEGLARLGRWAERRADFPVMTLAWPTWDRIGLIANFAATRRYMAPLGVADGLAKWQDELLAGSAGEITFVGPLGDAVDPGQATGYPVVPDLPGHPEVHPKIHHLGEVTSYEPHARLVSQVRFDRDTAPVLTDFLVDGAEAVPVSLLLENALRGAEWIVPPDFPELTADCLEDVVVPLDLLKLDGPSTVLEREVRGAYDGSTWTVDVRFRRPGDPGGRDGERDGGRDGERGGGRVGERGGGQGAEARARIVYAPGDTRSPAPPRSGVTPVTTWRSGPARLRWRSSVVPRARWTRAGRGGWEGEARPCAPGDLWATPAAPRSALPVSPLENVVRLCTRQGPGLSVAVDPLTLGRVTLHTAEDGDSRIEGDPVLGTWKVTCASSGARVMTLTGCEGPVAAG</sequence>
<evidence type="ECO:0000256" key="1">
    <source>
        <dbReference type="ARBA" id="ARBA00022450"/>
    </source>
</evidence>
<protein>
    <submittedName>
        <fullName evidence="5">KR domain-containing protein</fullName>
    </submittedName>
</protein>
<dbReference type="SMART" id="SM00822">
    <property type="entry name" value="PKS_KR"/>
    <property type="match status" value="1"/>
</dbReference>
<dbReference type="InterPro" id="IPR036291">
    <property type="entry name" value="NAD(P)-bd_dom_sf"/>
</dbReference>
<comment type="caution">
    <text evidence="5">The sequence shown here is derived from an EMBL/GenBank/DDBJ whole genome shotgun (WGS) entry which is preliminary data.</text>
</comment>
<dbReference type="Pfam" id="PF08659">
    <property type="entry name" value="KR"/>
    <property type="match status" value="1"/>
</dbReference>
<feature type="region of interest" description="Disordered" evidence="3">
    <location>
        <begin position="637"/>
        <end position="702"/>
    </location>
</feature>